<evidence type="ECO:0000313" key="2">
    <source>
        <dbReference type="EMBL" id="WMV50062.1"/>
    </source>
</evidence>
<reference evidence="2" key="1">
    <citation type="submission" date="2023-08" db="EMBL/GenBank/DDBJ databases">
        <title>A de novo genome assembly of Solanum verrucosum Schlechtendal, a Mexican diploid species geographically isolated from the other diploid A-genome species in potato relatives.</title>
        <authorList>
            <person name="Hosaka K."/>
        </authorList>
    </citation>
    <scope>NUCLEOTIDE SEQUENCE</scope>
    <source>
        <tissue evidence="2">Young leaves</tissue>
    </source>
</reference>
<dbReference type="PANTHER" id="PTHR46148:SF56">
    <property type="entry name" value="RETROTRANSPOSON PROTEIN"/>
    <property type="match status" value="1"/>
</dbReference>
<accession>A0AAF0UPE9</accession>
<gene>
    <name evidence="2" type="ORF">MTR67_043447</name>
</gene>
<dbReference type="PANTHER" id="PTHR46148">
    <property type="entry name" value="CHROMO DOMAIN-CONTAINING PROTEIN"/>
    <property type="match status" value="1"/>
</dbReference>
<evidence type="ECO:0000259" key="1">
    <source>
        <dbReference type="Pfam" id="PF24626"/>
    </source>
</evidence>
<evidence type="ECO:0000313" key="3">
    <source>
        <dbReference type="Proteomes" id="UP001234989"/>
    </source>
</evidence>
<dbReference type="GO" id="GO:0003676">
    <property type="term" value="F:nucleic acid binding"/>
    <property type="evidence" value="ECO:0007669"/>
    <property type="project" value="InterPro"/>
</dbReference>
<dbReference type="InterPro" id="IPR056924">
    <property type="entry name" value="SH3_Tf2-1"/>
</dbReference>
<protein>
    <recommendedName>
        <fullName evidence="1">Tf2-1-like SH3-like domain-containing protein</fullName>
    </recommendedName>
</protein>
<name>A0AAF0UPE9_SOLVR</name>
<dbReference type="AlphaFoldDB" id="A0AAF0UPE9"/>
<feature type="domain" description="Tf2-1-like SH3-like" evidence="1">
    <location>
        <begin position="68"/>
        <end position="132"/>
    </location>
</feature>
<dbReference type="EMBL" id="CP133621">
    <property type="protein sequence ID" value="WMV50062.1"/>
    <property type="molecule type" value="Genomic_DNA"/>
</dbReference>
<organism evidence="2 3">
    <name type="scientific">Solanum verrucosum</name>
    <dbReference type="NCBI Taxonomy" id="315347"/>
    <lineage>
        <taxon>Eukaryota</taxon>
        <taxon>Viridiplantae</taxon>
        <taxon>Streptophyta</taxon>
        <taxon>Embryophyta</taxon>
        <taxon>Tracheophyta</taxon>
        <taxon>Spermatophyta</taxon>
        <taxon>Magnoliopsida</taxon>
        <taxon>eudicotyledons</taxon>
        <taxon>Gunneridae</taxon>
        <taxon>Pentapetalae</taxon>
        <taxon>asterids</taxon>
        <taxon>lamiids</taxon>
        <taxon>Solanales</taxon>
        <taxon>Solanaceae</taxon>
        <taxon>Solanoideae</taxon>
        <taxon>Solaneae</taxon>
        <taxon>Solanum</taxon>
    </lineage>
</organism>
<sequence>LKGNWDDHLPLIEFVYNNSYHSSISISLFEALYGRRCRSRIGCFEMTQSRQNSYVNVRSKDLEFEVYDWVYLKISLMKSVMRFGKKWNFSPQYVGPYQILRRVGKVAHELDLPSDLASVHPIFQVSLFKKCVVDPTSIVPLEDLGVKENISYEKVPVEILDRQVMKLRNKEVASVKVLWRNQLVEGSTWEAKDDMIFRYPHLFPSVPTQA</sequence>
<dbReference type="Proteomes" id="UP001234989">
    <property type="component" value="Chromosome 10"/>
</dbReference>
<proteinExistence type="predicted"/>
<dbReference type="InterPro" id="IPR036397">
    <property type="entry name" value="RNaseH_sf"/>
</dbReference>
<keyword evidence="3" id="KW-1185">Reference proteome</keyword>
<dbReference type="Pfam" id="PF24626">
    <property type="entry name" value="SH3_Tf2-1"/>
    <property type="match status" value="1"/>
</dbReference>
<feature type="non-terminal residue" evidence="2">
    <location>
        <position position="1"/>
    </location>
</feature>
<dbReference type="Gene3D" id="3.30.420.10">
    <property type="entry name" value="Ribonuclease H-like superfamily/Ribonuclease H"/>
    <property type="match status" value="1"/>
</dbReference>